<dbReference type="Pfam" id="PF03754">
    <property type="entry name" value="At2g31720-like"/>
    <property type="match status" value="1"/>
</dbReference>
<sequence>MALVKKGATTEAKLVIQKKLYHTDLSSGHNRLSIPFNDIENDFLTEEEKQYLLGQDEKKKKLVKTVPPSLEVETVKLCRWDMPKKSRKTSTYVIRGSWNAIVKSNKLRFNRTAQLWGFRVDRELCFALMKVTRNHAA</sequence>
<protein>
    <submittedName>
        <fullName evidence="6">Uncharacterized protein</fullName>
    </submittedName>
</protein>
<accession>A0A8X8X3K9</accession>
<dbReference type="InterPro" id="IPR015300">
    <property type="entry name" value="DNA-bd_pseudobarrel_sf"/>
</dbReference>
<proteinExistence type="predicted"/>
<evidence type="ECO:0000256" key="2">
    <source>
        <dbReference type="ARBA" id="ARBA00023015"/>
    </source>
</evidence>
<name>A0A8X8X3K9_SALSN</name>
<dbReference type="InterPro" id="IPR005508">
    <property type="entry name" value="At2g31720-like"/>
</dbReference>
<evidence type="ECO:0000256" key="4">
    <source>
        <dbReference type="ARBA" id="ARBA00023163"/>
    </source>
</evidence>
<dbReference type="PANTHER" id="PTHR31541">
    <property type="entry name" value="B3 DOMAIN PLANT PROTEIN-RELATED"/>
    <property type="match status" value="1"/>
</dbReference>
<dbReference type="GO" id="GO:0003677">
    <property type="term" value="F:DNA binding"/>
    <property type="evidence" value="ECO:0007669"/>
    <property type="project" value="UniProtKB-KW"/>
</dbReference>
<comment type="caution">
    <text evidence="6">The sequence shown here is derived from an EMBL/GenBank/DDBJ whole genome shotgun (WGS) entry which is preliminary data.</text>
</comment>
<evidence type="ECO:0000313" key="7">
    <source>
        <dbReference type="Proteomes" id="UP000298416"/>
    </source>
</evidence>
<dbReference type="OrthoDB" id="1090008at2759"/>
<evidence type="ECO:0000313" key="6">
    <source>
        <dbReference type="EMBL" id="KAG6405063.1"/>
    </source>
</evidence>
<evidence type="ECO:0000256" key="3">
    <source>
        <dbReference type="ARBA" id="ARBA00023125"/>
    </source>
</evidence>
<dbReference type="Proteomes" id="UP000298416">
    <property type="component" value="Unassembled WGS sequence"/>
</dbReference>
<gene>
    <name evidence="6" type="ORF">SASPL_132645</name>
</gene>
<dbReference type="GO" id="GO:0005634">
    <property type="term" value="C:nucleus"/>
    <property type="evidence" value="ECO:0007669"/>
    <property type="project" value="UniProtKB-SubCell"/>
</dbReference>
<organism evidence="6">
    <name type="scientific">Salvia splendens</name>
    <name type="common">Scarlet sage</name>
    <dbReference type="NCBI Taxonomy" id="180675"/>
    <lineage>
        <taxon>Eukaryota</taxon>
        <taxon>Viridiplantae</taxon>
        <taxon>Streptophyta</taxon>
        <taxon>Embryophyta</taxon>
        <taxon>Tracheophyta</taxon>
        <taxon>Spermatophyta</taxon>
        <taxon>Magnoliopsida</taxon>
        <taxon>eudicotyledons</taxon>
        <taxon>Gunneridae</taxon>
        <taxon>Pentapetalae</taxon>
        <taxon>asterids</taxon>
        <taxon>lamiids</taxon>
        <taxon>Lamiales</taxon>
        <taxon>Lamiaceae</taxon>
        <taxon>Nepetoideae</taxon>
        <taxon>Mentheae</taxon>
        <taxon>Salviinae</taxon>
        <taxon>Salvia</taxon>
        <taxon>Salvia subgen. Calosphace</taxon>
        <taxon>core Calosphace</taxon>
    </lineage>
</organism>
<keyword evidence="2" id="KW-0805">Transcription regulation</keyword>
<dbReference type="EMBL" id="PNBA02000012">
    <property type="protein sequence ID" value="KAG6405063.1"/>
    <property type="molecule type" value="Genomic_DNA"/>
</dbReference>
<keyword evidence="3" id="KW-0238">DNA-binding</keyword>
<keyword evidence="7" id="KW-1185">Reference proteome</keyword>
<keyword evidence="5" id="KW-0539">Nucleus</keyword>
<dbReference type="SUPFAM" id="SSF101936">
    <property type="entry name" value="DNA-binding pseudobarrel domain"/>
    <property type="match status" value="1"/>
</dbReference>
<dbReference type="AlphaFoldDB" id="A0A8X8X3K9"/>
<reference evidence="6" key="1">
    <citation type="submission" date="2018-01" db="EMBL/GenBank/DDBJ databases">
        <authorList>
            <person name="Mao J.F."/>
        </authorList>
    </citation>
    <scope>NUCLEOTIDE SEQUENCE</scope>
    <source>
        <strain evidence="6">Huo1</strain>
        <tissue evidence="6">Leaf</tissue>
    </source>
</reference>
<comment type="subcellular location">
    <subcellularLocation>
        <location evidence="1">Nucleus</location>
    </subcellularLocation>
</comment>
<dbReference type="PANTHER" id="PTHR31541:SF25">
    <property type="entry name" value="GAMMA-GLIADIN B"/>
    <property type="match status" value="1"/>
</dbReference>
<dbReference type="Gene3D" id="2.40.330.10">
    <property type="entry name" value="DNA-binding pseudobarrel domain"/>
    <property type="match status" value="1"/>
</dbReference>
<evidence type="ECO:0000256" key="5">
    <source>
        <dbReference type="ARBA" id="ARBA00023242"/>
    </source>
</evidence>
<evidence type="ECO:0000256" key="1">
    <source>
        <dbReference type="ARBA" id="ARBA00004123"/>
    </source>
</evidence>
<reference evidence="6" key="2">
    <citation type="submission" date="2020-08" db="EMBL/GenBank/DDBJ databases">
        <title>Plant Genome Project.</title>
        <authorList>
            <person name="Zhang R.-G."/>
        </authorList>
    </citation>
    <scope>NUCLEOTIDE SEQUENCE</scope>
    <source>
        <strain evidence="6">Huo1</strain>
        <tissue evidence="6">Leaf</tissue>
    </source>
</reference>
<keyword evidence="4" id="KW-0804">Transcription</keyword>